<dbReference type="InterPro" id="IPR036389">
    <property type="entry name" value="RNase_III_sf"/>
</dbReference>
<dbReference type="Pfam" id="PF22892">
    <property type="entry name" value="DSRM_MRPL44"/>
    <property type="match status" value="1"/>
</dbReference>
<evidence type="ECO:0000256" key="1">
    <source>
        <dbReference type="ARBA" id="ARBA00004173"/>
    </source>
</evidence>
<keyword evidence="12" id="KW-1185">Reference proteome</keyword>
<evidence type="ECO:0000256" key="7">
    <source>
        <dbReference type="ARBA" id="ARBA00024034"/>
    </source>
</evidence>
<name>A0A4Z2EGS6_9TELE</name>
<evidence type="ECO:0000256" key="6">
    <source>
        <dbReference type="ARBA" id="ARBA00023274"/>
    </source>
</evidence>
<dbReference type="GO" id="GO:0070125">
    <property type="term" value="P:mitochondrial translational elongation"/>
    <property type="evidence" value="ECO:0007669"/>
    <property type="project" value="TreeGrafter"/>
</dbReference>
<evidence type="ECO:0000313" key="11">
    <source>
        <dbReference type="EMBL" id="TNN28137.1"/>
    </source>
</evidence>
<evidence type="ECO:0000259" key="10">
    <source>
        <dbReference type="Pfam" id="PF22935"/>
    </source>
</evidence>
<evidence type="ECO:0000256" key="2">
    <source>
        <dbReference type="ARBA" id="ARBA00022884"/>
    </source>
</evidence>
<dbReference type="InterPro" id="IPR044444">
    <property type="entry name" value="Ribosomal_mL44_DSRM_metazoa"/>
</dbReference>
<evidence type="ECO:0000256" key="3">
    <source>
        <dbReference type="ARBA" id="ARBA00022946"/>
    </source>
</evidence>
<comment type="caution">
    <text evidence="11">The sequence shown here is derived from an EMBL/GenBank/DDBJ whole genome shotgun (WGS) entry which is preliminary data.</text>
</comment>
<organism evidence="11 12">
    <name type="scientific">Liparis tanakae</name>
    <name type="common">Tanaka's snailfish</name>
    <dbReference type="NCBI Taxonomy" id="230148"/>
    <lineage>
        <taxon>Eukaryota</taxon>
        <taxon>Metazoa</taxon>
        <taxon>Chordata</taxon>
        <taxon>Craniata</taxon>
        <taxon>Vertebrata</taxon>
        <taxon>Euteleostomi</taxon>
        <taxon>Actinopterygii</taxon>
        <taxon>Neopterygii</taxon>
        <taxon>Teleostei</taxon>
        <taxon>Neoteleostei</taxon>
        <taxon>Acanthomorphata</taxon>
        <taxon>Eupercaria</taxon>
        <taxon>Perciformes</taxon>
        <taxon>Cottioidei</taxon>
        <taxon>Cottales</taxon>
        <taxon>Liparidae</taxon>
        <taxon>Liparis</taxon>
    </lineage>
</organism>
<keyword evidence="3" id="KW-0809">Transit peptide</keyword>
<dbReference type="GO" id="GO:0006396">
    <property type="term" value="P:RNA processing"/>
    <property type="evidence" value="ECO:0007669"/>
    <property type="project" value="InterPro"/>
</dbReference>
<reference evidence="11 12" key="1">
    <citation type="submission" date="2019-03" db="EMBL/GenBank/DDBJ databases">
        <title>First draft genome of Liparis tanakae, snailfish: a comprehensive survey of snailfish specific genes.</title>
        <authorList>
            <person name="Kim W."/>
            <person name="Song I."/>
            <person name="Jeong J.-H."/>
            <person name="Kim D."/>
            <person name="Kim S."/>
            <person name="Ryu S."/>
            <person name="Song J.Y."/>
            <person name="Lee S.K."/>
        </authorList>
    </citation>
    <scope>NUCLEOTIDE SEQUENCE [LARGE SCALE GENOMIC DNA]</scope>
    <source>
        <tissue evidence="11">Muscle</tissue>
    </source>
</reference>
<proteinExistence type="inferred from homology"/>
<protein>
    <recommendedName>
        <fullName evidence="8">Large ribosomal subunit protein mL44</fullName>
    </recommendedName>
</protein>
<dbReference type="EMBL" id="SRLO01007256">
    <property type="protein sequence ID" value="TNN28137.1"/>
    <property type="molecule type" value="Genomic_DNA"/>
</dbReference>
<dbReference type="OrthoDB" id="444135at2759"/>
<dbReference type="AlphaFoldDB" id="A0A4Z2EGS6"/>
<dbReference type="SUPFAM" id="SSF54768">
    <property type="entry name" value="dsRNA-binding domain-like"/>
    <property type="match status" value="1"/>
</dbReference>
<comment type="subcellular location">
    <subcellularLocation>
        <location evidence="1">Mitochondrion</location>
    </subcellularLocation>
</comment>
<evidence type="ECO:0000313" key="12">
    <source>
        <dbReference type="Proteomes" id="UP000314294"/>
    </source>
</evidence>
<sequence length="284" mass="30772">MCCLTSSSQQPHWNFHAEVQAFSSRLHEDFCLEELKTAFVNPCYLQAEQQRRRGLGVDSATAALALKDNVDLSRKGASFTGSFLSAWCRASFPTLPGEGVASVVRHLTGTAVVTNVARNLGVEDLAMSAACPVPDGVLQATFMAVIGALRESRGPERTGAFLRDFLGAQLIGEELFDMWPVVDPMGLLVEELTQRKLPLPEPRLVRAAGASTALPLYFVGLYRCVCGAAAQTGQRDRKLLAQGPGETLAAAEEEAARVALRRLYGYTGNHRPLDFSPLQQPLVQ</sequence>
<dbReference type="Gene3D" id="1.10.1520.10">
    <property type="entry name" value="Ribonuclease III domain"/>
    <property type="match status" value="1"/>
</dbReference>
<feature type="domain" description="Large ribosomal subunit protein mL44 endonuclease" evidence="10">
    <location>
        <begin position="14"/>
        <end position="149"/>
    </location>
</feature>
<dbReference type="GO" id="GO:0003725">
    <property type="term" value="F:double-stranded RNA binding"/>
    <property type="evidence" value="ECO:0007669"/>
    <property type="project" value="InterPro"/>
</dbReference>
<dbReference type="Proteomes" id="UP000314294">
    <property type="component" value="Unassembled WGS sequence"/>
</dbReference>
<evidence type="ECO:0000256" key="5">
    <source>
        <dbReference type="ARBA" id="ARBA00023128"/>
    </source>
</evidence>
<keyword evidence="2" id="KW-0694">RNA-binding</keyword>
<dbReference type="PANTHER" id="PTHR11207:SF5">
    <property type="entry name" value="LARGE RIBOSOMAL SUBUNIT PROTEIN ML44"/>
    <property type="match status" value="1"/>
</dbReference>
<accession>A0A4Z2EGS6</accession>
<dbReference type="Gene3D" id="3.30.160.20">
    <property type="match status" value="1"/>
</dbReference>
<keyword evidence="4 11" id="KW-0689">Ribosomal protein</keyword>
<keyword evidence="5" id="KW-0496">Mitochondrion</keyword>
<dbReference type="GO" id="GO:0004525">
    <property type="term" value="F:ribonuclease III activity"/>
    <property type="evidence" value="ECO:0007669"/>
    <property type="project" value="InterPro"/>
</dbReference>
<dbReference type="InterPro" id="IPR055189">
    <property type="entry name" value="RM44_endonuclase"/>
</dbReference>
<gene>
    <name evidence="11" type="primary">Mrpl44</name>
    <name evidence="11" type="ORF">EYF80_061717</name>
</gene>
<dbReference type="GO" id="GO:0070877">
    <property type="term" value="C:microprocessor complex"/>
    <property type="evidence" value="ECO:0007669"/>
    <property type="project" value="TreeGrafter"/>
</dbReference>
<comment type="similarity">
    <text evidence="7">Belongs to the ribonuclease III family. Mitochondrion-specific ribosomal protein mL44 subfamily.</text>
</comment>
<dbReference type="GO" id="GO:0005762">
    <property type="term" value="C:mitochondrial large ribosomal subunit"/>
    <property type="evidence" value="ECO:0007669"/>
    <property type="project" value="TreeGrafter"/>
</dbReference>
<dbReference type="SUPFAM" id="SSF69065">
    <property type="entry name" value="RNase III domain-like"/>
    <property type="match status" value="1"/>
</dbReference>
<evidence type="ECO:0000256" key="4">
    <source>
        <dbReference type="ARBA" id="ARBA00022980"/>
    </source>
</evidence>
<feature type="domain" description="Large ribosomal subunit protein mL44 dsRNA binding" evidence="9">
    <location>
        <begin position="179"/>
        <end position="277"/>
    </location>
</feature>
<keyword evidence="6" id="KW-0687">Ribonucleoprotein</keyword>
<evidence type="ECO:0000256" key="8">
    <source>
        <dbReference type="ARBA" id="ARBA00035187"/>
    </source>
</evidence>
<dbReference type="FunFam" id="3.30.160.20:FF:000037">
    <property type="entry name" value="39S ribosomal protein L44, mitochondrial"/>
    <property type="match status" value="1"/>
</dbReference>
<dbReference type="Pfam" id="PF22935">
    <property type="entry name" value="RM44_endonuclase"/>
    <property type="match status" value="1"/>
</dbReference>
<dbReference type="CDD" id="cd19874">
    <property type="entry name" value="DSRM_MRPL44"/>
    <property type="match status" value="1"/>
</dbReference>
<dbReference type="PANTHER" id="PTHR11207">
    <property type="entry name" value="RIBONUCLEASE III"/>
    <property type="match status" value="1"/>
</dbReference>
<evidence type="ECO:0000259" key="9">
    <source>
        <dbReference type="Pfam" id="PF22892"/>
    </source>
</evidence>